<dbReference type="Proteomes" id="UP000253551">
    <property type="component" value="Unassembled WGS sequence"/>
</dbReference>
<feature type="compositionally biased region" description="Basic and acidic residues" evidence="2">
    <location>
        <begin position="11"/>
        <end position="21"/>
    </location>
</feature>
<feature type="coiled-coil region" evidence="1">
    <location>
        <begin position="320"/>
        <end position="382"/>
    </location>
</feature>
<gene>
    <name evidence="3" type="ORF">CU098_011258</name>
</gene>
<evidence type="ECO:0000256" key="2">
    <source>
        <dbReference type="SAM" id="MobiDB-lite"/>
    </source>
</evidence>
<feature type="compositionally biased region" description="Basic and acidic residues" evidence="2">
    <location>
        <begin position="79"/>
        <end position="94"/>
    </location>
</feature>
<reference evidence="3 4" key="1">
    <citation type="journal article" date="2018" name="G3 (Bethesda)">
        <title>Phylogenetic and Phylogenomic Definition of Rhizopus Species.</title>
        <authorList>
            <person name="Gryganskyi A.P."/>
            <person name="Golan J."/>
            <person name="Dolatabadi S."/>
            <person name="Mondo S."/>
            <person name="Robb S."/>
            <person name="Idnurm A."/>
            <person name="Muszewska A."/>
            <person name="Steczkiewicz K."/>
            <person name="Masonjones S."/>
            <person name="Liao H.L."/>
            <person name="Gajdeczka M.T."/>
            <person name="Anike F."/>
            <person name="Vuek A."/>
            <person name="Anishchenko I.M."/>
            <person name="Voigt K."/>
            <person name="de Hoog G.S."/>
            <person name="Smith M.E."/>
            <person name="Heitman J."/>
            <person name="Vilgalys R."/>
            <person name="Stajich J.E."/>
        </authorList>
    </citation>
    <scope>NUCLEOTIDE SEQUENCE [LARGE SCALE GENOMIC DNA]</scope>
    <source>
        <strain evidence="3 4">LSU 92-RS-03</strain>
    </source>
</reference>
<feature type="coiled-coil region" evidence="1">
    <location>
        <begin position="177"/>
        <end position="273"/>
    </location>
</feature>
<feature type="compositionally biased region" description="Basic and acidic residues" evidence="2">
    <location>
        <begin position="38"/>
        <end position="70"/>
    </location>
</feature>
<accession>A0A367KR62</accession>
<proteinExistence type="predicted"/>
<comment type="caution">
    <text evidence="3">The sequence shown here is derived from an EMBL/GenBank/DDBJ whole genome shotgun (WGS) entry which is preliminary data.</text>
</comment>
<evidence type="ECO:0000313" key="3">
    <source>
        <dbReference type="EMBL" id="RCI04661.1"/>
    </source>
</evidence>
<organism evidence="3 4">
    <name type="scientific">Rhizopus stolonifer</name>
    <name type="common">Rhizopus nigricans</name>
    <dbReference type="NCBI Taxonomy" id="4846"/>
    <lineage>
        <taxon>Eukaryota</taxon>
        <taxon>Fungi</taxon>
        <taxon>Fungi incertae sedis</taxon>
        <taxon>Mucoromycota</taxon>
        <taxon>Mucoromycotina</taxon>
        <taxon>Mucoromycetes</taxon>
        <taxon>Mucorales</taxon>
        <taxon>Mucorineae</taxon>
        <taxon>Rhizopodaceae</taxon>
        <taxon>Rhizopus</taxon>
    </lineage>
</organism>
<feature type="compositionally biased region" description="Acidic residues" evidence="2">
    <location>
        <begin position="95"/>
        <end position="108"/>
    </location>
</feature>
<evidence type="ECO:0000313" key="4">
    <source>
        <dbReference type="Proteomes" id="UP000253551"/>
    </source>
</evidence>
<dbReference type="EMBL" id="PJQM01000615">
    <property type="protein sequence ID" value="RCI04661.1"/>
    <property type="molecule type" value="Genomic_DNA"/>
</dbReference>
<keyword evidence="1" id="KW-0175">Coiled coil</keyword>
<protein>
    <submittedName>
        <fullName evidence="3">Uncharacterized protein</fullName>
    </submittedName>
</protein>
<evidence type="ECO:0000256" key="1">
    <source>
        <dbReference type="SAM" id="Coils"/>
    </source>
</evidence>
<dbReference type="AlphaFoldDB" id="A0A367KR62"/>
<keyword evidence="4" id="KW-1185">Reference proteome</keyword>
<name>A0A367KR62_RHIST</name>
<feature type="region of interest" description="Disordered" evidence="2">
    <location>
        <begin position="1"/>
        <end position="115"/>
    </location>
</feature>
<sequence>MTSQLLENESVESHDSQETTIKKKRKRLSSDLKGFFKRRAEESQSDKEPTPKNREAEFSERAQHLLDVRKNNNSPEFWYSKKDKETPENNNKENSEEDSEEDSEENNEEIFKDKNQGVIFKKSKKSIEDMLEDKILNHKEKKRSDETIKYLKDKLQYTREISSSHITVVECLMQNRRREYETNNRIAIQKIERLESRNKELRESLRKCEERVEDVLHYCEKGSKDEDRKANENKIQLLEAQIKKYEEELADRNLQEKKRIQELEAQLLKSKDNLSQSLVGKERMEVMEMQLKKFQEELTEQSLHEDERIHKVEQKYVYKHSLAEKQINELETVNKELKEKFSATESMTDEITIESLETEHLKNELEFQIKDQEKSRKLYEQEKLQTDVLYWELQDGITNAVELVFTIKSLICVFEELKKDKETLFLTISKLETSLETLEKYLPILAKKKQRVLRHSEDSERMLNERREYRPRNLKTALEETRGIEGRLQKIKEIISLAISQ</sequence>